<evidence type="ECO:0008006" key="3">
    <source>
        <dbReference type="Google" id="ProtNLM"/>
    </source>
</evidence>
<dbReference type="Proteomes" id="UP000219285">
    <property type="component" value="Chromosome"/>
</dbReference>
<name>A0A6M4M9T1_9ALTE</name>
<dbReference type="KEGG" id="apel:CA267_003495"/>
<evidence type="ECO:0000313" key="1">
    <source>
        <dbReference type="EMBL" id="QJR79913.1"/>
    </source>
</evidence>
<keyword evidence="2" id="KW-1185">Reference proteome</keyword>
<proteinExistence type="predicted"/>
<accession>A0A6M4M9T1</accession>
<dbReference type="AlphaFoldDB" id="A0A6M4M9T1"/>
<dbReference type="OrthoDB" id="8903822at2"/>
<dbReference type="RefSeq" id="WP_075608770.1">
    <property type="nucleotide sequence ID" value="NZ_CP052766.1"/>
</dbReference>
<protein>
    <recommendedName>
        <fullName evidence="3">STAS/SEC14 domain-containing protein</fullName>
    </recommendedName>
</protein>
<reference evidence="1 2" key="2">
    <citation type="submission" date="2020-04" db="EMBL/GenBank/DDBJ databases">
        <title>Complete genome sequence of Alteromonas pelagimontana 5.12T.</title>
        <authorList>
            <person name="Sinha R.K."/>
            <person name="Krishnan K.P."/>
            <person name="Kurian J.P."/>
        </authorList>
    </citation>
    <scope>NUCLEOTIDE SEQUENCE [LARGE SCALE GENOMIC DNA]</scope>
    <source>
        <strain evidence="1 2">5.12</strain>
    </source>
</reference>
<organism evidence="1 2">
    <name type="scientific">Alteromonas pelagimontana</name>
    <dbReference type="NCBI Taxonomy" id="1858656"/>
    <lineage>
        <taxon>Bacteria</taxon>
        <taxon>Pseudomonadati</taxon>
        <taxon>Pseudomonadota</taxon>
        <taxon>Gammaproteobacteria</taxon>
        <taxon>Alteromonadales</taxon>
        <taxon>Alteromonadaceae</taxon>
        <taxon>Alteromonas/Salinimonas group</taxon>
        <taxon>Alteromonas</taxon>
    </lineage>
</organism>
<evidence type="ECO:0000313" key="2">
    <source>
        <dbReference type="Proteomes" id="UP000219285"/>
    </source>
</evidence>
<dbReference type="EMBL" id="CP052766">
    <property type="protein sequence ID" value="QJR79913.1"/>
    <property type="molecule type" value="Genomic_DNA"/>
</dbReference>
<sequence>MTESDEIIGSYPHAQFVVRRDNRVIITYGKGIWNQGMNEKFTGAIKKLVASFDGNPWGLLCCLNDWQLSTHDSVPVIQMFGGWALSNNLRQSALIYQENCLKKYQLQQMVPSDSSDYKTRYFAKEVEAFEWFKDCGFPVRDARCKVA</sequence>
<gene>
    <name evidence="1" type="ORF">CA267_003495</name>
</gene>
<reference evidence="2" key="1">
    <citation type="submission" date="2014-12" db="EMBL/GenBank/DDBJ databases">
        <title>Complete genome sequence of a multi-drug resistant Klebsiella pneumoniae.</title>
        <authorList>
            <person name="Hua X."/>
            <person name="Chen Q."/>
            <person name="Li X."/>
            <person name="Feng Y."/>
            <person name="Ruan Z."/>
            <person name="Yu Y."/>
        </authorList>
    </citation>
    <scope>NUCLEOTIDE SEQUENCE [LARGE SCALE GENOMIC DNA]</scope>
    <source>
        <strain evidence="2">5.12</strain>
    </source>
</reference>